<evidence type="ECO:0000313" key="3">
    <source>
        <dbReference type="Proteomes" id="UP000886653"/>
    </source>
</evidence>
<sequence>MTGRAAKLWWIENKNFSKLGFDVEKEVQSGDVSEEEQSGMEDDLHGGEGWLSKDVIKKIL</sequence>
<name>A0A9P6T8Q9_9BASI</name>
<organism evidence="2 3">
    <name type="scientific">Cronartium quercuum f. sp. fusiforme G11</name>
    <dbReference type="NCBI Taxonomy" id="708437"/>
    <lineage>
        <taxon>Eukaryota</taxon>
        <taxon>Fungi</taxon>
        <taxon>Dikarya</taxon>
        <taxon>Basidiomycota</taxon>
        <taxon>Pucciniomycotina</taxon>
        <taxon>Pucciniomycetes</taxon>
        <taxon>Pucciniales</taxon>
        <taxon>Coleosporiaceae</taxon>
        <taxon>Cronartium</taxon>
    </lineage>
</organism>
<accession>A0A9P6T8Q9</accession>
<proteinExistence type="predicted"/>
<dbReference type="Proteomes" id="UP000886653">
    <property type="component" value="Unassembled WGS sequence"/>
</dbReference>
<dbReference type="EMBL" id="MU167373">
    <property type="protein sequence ID" value="KAG0141743.1"/>
    <property type="molecule type" value="Genomic_DNA"/>
</dbReference>
<reference evidence="2" key="1">
    <citation type="submission" date="2013-11" db="EMBL/GenBank/DDBJ databases">
        <title>Genome sequence of the fusiform rust pathogen reveals effectors for host alternation and coevolution with pine.</title>
        <authorList>
            <consortium name="DOE Joint Genome Institute"/>
            <person name="Smith K."/>
            <person name="Pendleton A."/>
            <person name="Kubisiak T."/>
            <person name="Anderson C."/>
            <person name="Salamov A."/>
            <person name="Aerts A."/>
            <person name="Riley R."/>
            <person name="Clum A."/>
            <person name="Lindquist E."/>
            <person name="Ence D."/>
            <person name="Campbell M."/>
            <person name="Kronenberg Z."/>
            <person name="Feau N."/>
            <person name="Dhillon B."/>
            <person name="Hamelin R."/>
            <person name="Burleigh J."/>
            <person name="Smith J."/>
            <person name="Yandell M."/>
            <person name="Nelson C."/>
            <person name="Grigoriev I."/>
            <person name="Davis J."/>
        </authorList>
    </citation>
    <scope>NUCLEOTIDE SEQUENCE</scope>
    <source>
        <strain evidence="2">G11</strain>
    </source>
</reference>
<keyword evidence="3" id="KW-1185">Reference proteome</keyword>
<evidence type="ECO:0000256" key="1">
    <source>
        <dbReference type="SAM" id="MobiDB-lite"/>
    </source>
</evidence>
<dbReference type="AlphaFoldDB" id="A0A9P6T8Q9"/>
<feature type="region of interest" description="Disordered" evidence="1">
    <location>
        <begin position="27"/>
        <end position="47"/>
    </location>
</feature>
<protein>
    <submittedName>
        <fullName evidence="2">Uncharacterized protein</fullName>
    </submittedName>
</protein>
<feature type="compositionally biased region" description="Acidic residues" evidence="1">
    <location>
        <begin position="32"/>
        <end position="41"/>
    </location>
</feature>
<gene>
    <name evidence="2" type="ORF">CROQUDRAFT_98414</name>
</gene>
<evidence type="ECO:0000313" key="2">
    <source>
        <dbReference type="EMBL" id="KAG0141743.1"/>
    </source>
</evidence>
<comment type="caution">
    <text evidence="2">The sequence shown here is derived from an EMBL/GenBank/DDBJ whole genome shotgun (WGS) entry which is preliminary data.</text>
</comment>